<protein>
    <submittedName>
        <fullName evidence="2">Uncharacterized protein</fullName>
    </submittedName>
</protein>
<evidence type="ECO:0000313" key="3">
    <source>
        <dbReference type="Proteomes" id="UP000190162"/>
    </source>
</evidence>
<keyword evidence="1" id="KW-1133">Transmembrane helix</keyword>
<reference evidence="3" key="1">
    <citation type="submission" date="2017-02" db="EMBL/GenBank/DDBJ databases">
        <authorList>
            <person name="Varghese N."/>
            <person name="Submissions S."/>
        </authorList>
    </citation>
    <scope>NUCLEOTIDE SEQUENCE [LARGE SCALE GENOMIC DNA]</scope>
    <source>
        <strain evidence="3">DSM 22720</strain>
    </source>
</reference>
<dbReference type="EMBL" id="FUXU01000238">
    <property type="protein sequence ID" value="SKA77383.1"/>
    <property type="molecule type" value="Genomic_DNA"/>
</dbReference>
<gene>
    <name evidence="2" type="ORF">SAMN02745132_04961</name>
</gene>
<dbReference type="AlphaFoldDB" id="A0A1T4WJ78"/>
<feature type="non-terminal residue" evidence="2">
    <location>
        <position position="1"/>
    </location>
</feature>
<dbReference type="Proteomes" id="UP000190162">
    <property type="component" value="Unassembled WGS sequence"/>
</dbReference>
<keyword evidence="1" id="KW-0812">Transmembrane</keyword>
<dbReference type="RefSeq" id="WP_212567575.1">
    <property type="nucleotide sequence ID" value="NZ_FUXU01000238.1"/>
</dbReference>
<feature type="transmembrane region" description="Helical" evidence="1">
    <location>
        <begin position="30"/>
        <end position="51"/>
    </location>
</feature>
<keyword evidence="1" id="KW-0472">Membrane</keyword>
<name>A0A1T4WJ78_9GAMM</name>
<accession>A0A1T4WJ78</accession>
<organism evidence="2 3">
    <name type="scientific">Enterovibrio nigricans DSM 22720</name>
    <dbReference type="NCBI Taxonomy" id="1121868"/>
    <lineage>
        <taxon>Bacteria</taxon>
        <taxon>Pseudomonadati</taxon>
        <taxon>Pseudomonadota</taxon>
        <taxon>Gammaproteobacteria</taxon>
        <taxon>Vibrionales</taxon>
        <taxon>Vibrionaceae</taxon>
        <taxon>Enterovibrio</taxon>
    </lineage>
</organism>
<evidence type="ECO:0000256" key="1">
    <source>
        <dbReference type="SAM" id="Phobius"/>
    </source>
</evidence>
<evidence type="ECO:0000313" key="2">
    <source>
        <dbReference type="EMBL" id="SKA77383.1"/>
    </source>
</evidence>
<proteinExistence type="predicted"/>
<keyword evidence="3" id="KW-1185">Reference proteome</keyword>
<sequence>QHLTFFMFNVLFNVLLSKGFDTMFKLNKGAWATIAVAVTIMVVVMAVVANVDALEKPRKSLGLDKGSL</sequence>